<dbReference type="GeneID" id="17297076"/>
<dbReference type="SMART" id="SM00248">
    <property type="entry name" value="ANK"/>
    <property type="match status" value="5"/>
</dbReference>
<reference evidence="6" key="3">
    <citation type="submission" date="2015-06" db="UniProtKB">
        <authorList>
            <consortium name="EnsemblProtists"/>
        </authorList>
    </citation>
    <scope>IDENTIFICATION</scope>
</reference>
<reference evidence="7" key="2">
    <citation type="submission" date="2012-11" db="EMBL/GenBank/DDBJ databases">
        <authorList>
            <person name="Kuo A."/>
            <person name="Curtis B.A."/>
            <person name="Tanifuji G."/>
            <person name="Burki F."/>
            <person name="Gruber A."/>
            <person name="Irimia M."/>
            <person name="Maruyama S."/>
            <person name="Arias M.C."/>
            <person name="Ball S.G."/>
            <person name="Gile G.H."/>
            <person name="Hirakawa Y."/>
            <person name="Hopkins J.F."/>
            <person name="Rensing S.A."/>
            <person name="Schmutz J."/>
            <person name="Symeonidi A."/>
            <person name="Elias M."/>
            <person name="Eveleigh R.J."/>
            <person name="Herman E.K."/>
            <person name="Klute M.J."/>
            <person name="Nakayama T."/>
            <person name="Obornik M."/>
            <person name="Reyes-Prieto A."/>
            <person name="Armbrust E.V."/>
            <person name="Aves S.J."/>
            <person name="Beiko R.G."/>
            <person name="Coutinho P."/>
            <person name="Dacks J.B."/>
            <person name="Durnford D.G."/>
            <person name="Fast N.M."/>
            <person name="Green B.R."/>
            <person name="Grisdale C."/>
            <person name="Hempe F."/>
            <person name="Henrissat B."/>
            <person name="Hoppner M.P."/>
            <person name="Ishida K.-I."/>
            <person name="Kim E."/>
            <person name="Koreny L."/>
            <person name="Kroth P.G."/>
            <person name="Liu Y."/>
            <person name="Malik S.-B."/>
            <person name="Maier U.G."/>
            <person name="McRose D."/>
            <person name="Mock T."/>
            <person name="Neilson J.A."/>
            <person name="Onodera N.T."/>
            <person name="Poole A.M."/>
            <person name="Pritham E.J."/>
            <person name="Richards T.A."/>
            <person name="Rocap G."/>
            <person name="Roy S.W."/>
            <person name="Sarai C."/>
            <person name="Schaack S."/>
            <person name="Shirato S."/>
            <person name="Slamovits C.H."/>
            <person name="Spencer D.F."/>
            <person name="Suzuki S."/>
            <person name="Worden A.Z."/>
            <person name="Zauner S."/>
            <person name="Barry K."/>
            <person name="Bell C."/>
            <person name="Bharti A.K."/>
            <person name="Crow J.A."/>
            <person name="Grimwood J."/>
            <person name="Kramer R."/>
            <person name="Lindquist E."/>
            <person name="Lucas S."/>
            <person name="Salamov A."/>
            <person name="McFadden G.I."/>
            <person name="Lane C.E."/>
            <person name="Keeling P.J."/>
            <person name="Gray M.W."/>
            <person name="Grigoriev I.V."/>
            <person name="Archibald J.M."/>
        </authorList>
    </citation>
    <scope>NUCLEOTIDE SEQUENCE</scope>
    <source>
        <strain evidence="7">CCMP2712</strain>
    </source>
</reference>
<dbReference type="InterPro" id="IPR036770">
    <property type="entry name" value="Ankyrin_rpt-contain_sf"/>
</dbReference>
<gene>
    <name evidence="5" type="ORF">GUITHDRAFT_113627</name>
</gene>
<evidence type="ECO:0000256" key="4">
    <source>
        <dbReference type="SAM" id="MobiDB-lite"/>
    </source>
</evidence>
<dbReference type="SUPFAM" id="SSF48403">
    <property type="entry name" value="Ankyrin repeat"/>
    <property type="match status" value="1"/>
</dbReference>
<accession>L1IWC3</accession>
<evidence type="ECO:0000313" key="5">
    <source>
        <dbReference type="EMBL" id="EKX40387.1"/>
    </source>
</evidence>
<evidence type="ECO:0000256" key="3">
    <source>
        <dbReference type="PROSITE-ProRule" id="PRU00023"/>
    </source>
</evidence>
<feature type="compositionally biased region" description="Low complexity" evidence="4">
    <location>
        <begin position="308"/>
        <end position="321"/>
    </location>
</feature>
<dbReference type="EMBL" id="JH993032">
    <property type="protein sequence ID" value="EKX40387.1"/>
    <property type="molecule type" value="Genomic_DNA"/>
</dbReference>
<name>L1IWC3_GUITC</name>
<keyword evidence="2 3" id="KW-0040">ANK repeat</keyword>
<dbReference type="PRINTS" id="PR01415">
    <property type="entry name" value="ANKYRIN"/>
</dbReference>
<dbReference type="Pfam" id="PF12796">
    <property type="entry name" value="Ank_2"/>
    <property type="match status" value="1"/>
</dbReference>
<evidence type="ECO:0000313" key="7">
    <source>
        <dbReference type="Proteomes" id="UP000011087"/>
    </source>
</evidence>
<feature type="region of interest" description="Disordered" evidence="4">
    <location>
        <begin position="1"/>
        <end position="68"/>
    </location>
</feature>
<feature type="compositionally biased region" description="Basic and acidic residues" evidence="4">
    <location>
        <begin position="28"/>
        <end position="50"/>
    </location>
</feature>
<dbReference type="OrthoDB" id="539213at2759"/>
<dbReference type="PANTHER" id="PTHR24198">
    <property type="entry name" value="ANKYRIN REPEAT AND PROTEIN KINASE DOMAIN-CONTAINING PROTEIN"/>
    <property type="match status" value="1"/>
</dbReference>
<dbReference type="KEGG" id="gtt:GUITHDRAFT_113627"/>
<organism evidence="5">
    <name type="scientific">Guillardia theta (strain CCMP2712)</name>
    <name type="common">Cryptophyte</name>
    <dbReference type="NCBI Taxonomy" id="905079"/>
    <lineage>
        <taxon>Eukaryota</taxon>
        <taxon>Cryptophyceae</taxon>
        <taxon>Pyrenomonadales</taxon>
        <taxon>Geminigeraceae</taxon>
        <taxon>Guillardia</taxon>
    </lineage>
</organism>
<dbReference type="EnsemblProtists" id="EKX40387">
    <property type="protein sequence ID" value="EKX40387"/>
    <property type="gene ID" value="GUITHDRAFT_113627"/>
</dbReference>
<dbReference type="Gene3D" id="1.25.40.20">
    <property type="entry name" value="Ankyrin repeat-containing domain"/>
    <property type="match status" value="1"/>
</dbReference>
<dbReference type="PROSITE" id="PS50297">
    <property type="entry name" value="ANK_REP_REGION"/>
    <property type="match status" value="1"/>
</dbReference>
<sequence length="388" mass="41746">MPWNPFKSKKKETIRPGFHPIDIDSLEPVDRRREQSKSERDRGTGLRDDSDCPDSPSGSECSSTPQVLKSQGVGRDALLSAAFKGDLDSVKELLALGPEAKLYVWHTDIVEYLLSTKSIWNDTSGPSKTPVVADAKATNGESDTPLFMAVLSNKLPLVKIIAEACDKDVNLTNIEGFSPLHYAAGEGNLEIARYLVEECGANISARDVLGLTPCFCAVLQGRKDVAEYFLTRSPQEINVVNKGGDTMLHCALKGVGADSGMEDIVQMLITRGAPLDLPGALPASKTVRQIMAKNGLCESFDVDPEPPAHAAASKSSSHSASPVKQGTADGKPEAKDQRKALKQSVVDDSPILKGFLQNVLDTLGSQRDIYGIPKPPVLPEEFVLPLES</sequence>
<feature type="repeat" description="ANK" evidence="3">
    <location>
        <begin position="175"/>
        <end position="208"/>
    </location>
</feature>
<feature type="region of interest" description="Disordered" evidence="4">
    <location>
        <begin position="302"/>
        <end position="345"/>
    </location>
</feature>
<dbReference type="AlphaFoldDB" id="L1IWC3"/>
<evidence type="ECO:0000256" key="2">
    <source>
        <dbReference type="ARBA" id="ARBA00023043"/>
    </source>
</evidence>
<dbReference type="eggNOG" id="KOG0504">
    <property type="taxonomic scope" value="Eukaryota"/>
</dbReference>
<dbReference type="STRING" id="905079.L1IWC3"/>
<keyword evidence="1" id="KW-0677">Repeat</keyword>
<feature type="compositionally biased region" description="Low complexity" evidence="4">
    <location>
        <begin position="53"/>
        <end position="63"/>
    </location>
</feature>
<evidence type="ECO:0000313" key="6">
    <source>
        <dbReference type="EnsemblProtists" id="EKX40387"/>
    </source>
</evidence>
<dbReference type="PANTHER" id="PTHR24198:SF165">
    <property type="entry name" value="ANKYRIN REPEAT-CONTAINING PROTEIN-RELATED"/>
    <property type="match status" value="1"/>
</dbReference>
<dbReference type="Proteomes" id="UP000011087">
    <property type="component" value="Unassembled WGS sequence"/>
</dbReference>
<dbReference type="PROSITE" id="PS50088">
    <property type="entry name" value="ANK_REPEAT"/>
    <property type="match status" value="1"/>
</dbReference>
<proteinExistence type="predicted"/>
<dbReference type="HOGENOM" id="CLU_712615_0_0_1"/>
<evidence type="ECO:0000256" key="1">
    <source>
        <dbReference type="ARBA" id="ARBA00022737"/>
    </source>
</evidence>
<dbReference type="PaxDb" id="55529-EKX40387"/>
<dbReference type="InterPro" id="IPR002110">
    <property type="entry name" value="Ankyrin_rpt"/>
</dbReference>
<keyword evidence="7" id="KW-1185">Reference proteome</keyword>
<reference evidence="5 7" key="1">
    <citation type="journal article" date="2012" name="Nature">
        <title>Algal genomes reveal evolutionary mosaicism and the fate of nucleomorphs.</title>
        <authorList>
            <consortium name="DOE Joint Genome Institute"/>
            <person name="Curtis B.A."/>
            <person name="Tanifuji G."/>
            <person name="Burki F."/>
            <person name="Gruber A."/>
            <person name="Irimia M."/>
            <person name="Maruyama S."/>
            <person name="Arias M.C."/>
            <person name="Ball S.G."/>
            <person name="Gile G.H."/>
            <person name="Hirakawa Y."/>
            <person name="Hopkins J.F."/>
            <person name="Kuo A."/>
            <person name="Rensing S.A."/>
            <person name="Schmutz J."/>
            <person name="Symeonidi A."/>
            <person name="Elias M."/>
            <person name="Eveleigh R.J."/>
            <person name="Herman E.K."/>
            <person name="Klute M.J."/>
            <person name="Nakayama T."/>
            <person name="Obornik M."/>
            <person name="Reyes-Prieto A."/>
            <person name="Armbrust E.V."/>
            <person name="Aves S.J."/>
            <person name="Beiko R.G."/>
            <person name="Coutinho P."/>
            <person name="Dacks J.B."/>
            <person name="Durnford D.G."/>
            <person name="Fast N.M."/>
            <person name="Green B.R."/>
            <person name="Grisdale C.J."/>
            <person name="Hempel F."/>
            <person name="Henrissat B."/>
            <person name="Hoppner M.P."/>
            <person name="Ishida K."/>
            <person name="Kim E."/>
            <person name="Koreny L."/>
            <person name="Kroth P.G."/>
            <person name="Liu Y."/>
            <person name="Malik S.B."/>
            <person name="Maier U.G."/>
            <person name="McRose D."/>
            <person name="Mock T."/>
            <person name="Neilson J.A."/>
            <person name="Onodera N.T."/>
            <person name="Poole A.M."/>
            <person name="Pritham E.J."/>
            <person name="Richards T.A."/>
            <person name="Rocap G."/>
            <person name="Roy S.W."/>
            <person name="Sarai C."/>
            <person name="Schaack S."/>
            <person name="Shirato S."/>
            <person name="Slamovits C.H."/>
            <person name="Spencer D.F."/>
            <person name="Suzuki S."/>
            <person name="Worden A.Z."/>
            <person name="Zauner S."/>
            <person name="Barry K."/>
            <person name="Bell C."/>
            <person name="Bharti A.K."/>
            <person name="Crow J.A."/>
            <person name="Grimwood J."/>
            <person name="Kramer R."/>
            <person name="Lindquist E."/>
            <person name="Lucas S."/>
            <person name="Salamov A."/>
            <person name="McFadden G.I."/>
            <person name="Lane C.E."/>
            <person name="Keeling P.J."/>
            <person name="Gray M.W."/>
            <person name="Grigoriev I.V."/>
            <person name="Archibald J.M."/>
        </authorList>
    </citation>
    <scope>NUCLEOTIDE SEQUENCE</scope>
    <source>
        <strain evidence="5 7">CCMP2712</strain>
    </source>
</reference>
<feature type="compositionally biased region" description="Basic and acidic residues" evidence="4">
    <location>
        <begin position="330"/>
        <end position="339"/>
    </location>
</feature>
<protein>
    <submittedName>
        <fullName evidence="5 6">Uncharacterized protein</fullName>
    </submittedName>
</protein>
<dbReference type="RefSeq" id="XP_005827367.1">
    <property type="nucleotide sequence ID" value="XM_005827310.1"/>
</dbReference>